<dbReference type="AlphaFoldDB" id="A0A7U2R981"/>
<dbReference type="RefSeq" id="WP_203095876.1">
    <property type="nucleotide sequence ID" value="NZ_CP059075.1"/>
</dbReference>
<gene>
    <name evidence="1" type="ORF">H0H26_11750</name>
</gene>
<evidence type="ECO:0000313" key="1">
    <source>
        <dbReference type="EMBL" id="QRE03546.1"/>
    </source>
</evidence>
<evidence type="ECO:0000313" key="2">
    <source>
        <dbReference type="Proteomes" id="UP000596329"/>
    </source>
</evidence>
<accession>A0A7U2R981</accession>
<dbReference type="EMBL" id="CP059075">
    <property type="protein sequence ID" value="QRE03546.1"/>
    <property type="molecule type" value="Genomic_DNA"/>
</dbReference>
<name>A0A7U2R981_FLAPS</name>
<reference evidence="1 2" key="1">
    <citation type="submission" date="2020-07" db="EMBL/GenBank/DDBJ databases">
        <title>Genomic characterization of Flavobacterium psychrophilum strains.</title>
        <authorList>
            <person name="Castillo D."/>
            <person name="Jorgensen J."/>
            <person name="Middelboe M."/>
        </authorList>
    </citation>
    <scope>NUCLEOTIDE SEQUENCE [LARGE SCALE GENOMIC DNA]</scope>
    <source>
        <strain evidence="1 2">FPS-R7</strain>
    </source>
</reference>
<sequence length="45" mass="5387">MVLDNQDNWKQEPPEEEPKKECNYCGEPCEKEFCSKECKKAYEND</sequence>
<dbReference type="Proteomes" id="UP000596329">
    <property type="component" value="Chromosome"/>
</dbReference>
<proteinExistence type="predicted"/>
<protein>
    <submittedName>
        <fullName evidence="1">Uncharacterized protein</fullName>
    </submittedName>
</protein>
<organism evidence="1 2">
    <name type="scientific">Flavobacterium psychrophilum</name>
    <dbReference type="NCBI Taxonomy" id="96345"/>
    <lineage>
        <taxon>Bacteria</taxon>
        <taxon>Pseudomonadati</taxon>
        <taxon>Bacteroidota</taxon>
        <taxon>Flavobacteriia</taxon>
        <taxon>Flavobacteriales</taxon>
        <taxon>Flavobacteriaceae</taxon>
        <taxon>Flavobacterium</taxon>
    </lineage>
</organism>